<organism evidence="1 2">
    <name type="scientific">Piloderma croceum (strain F 1598)</name>
    <dbReference type="NCBI Taxonomy" id="765440"/>
    <lineage>
        <taxon>Eukaryota</taxon>
        <taxon>Fungi</taxon>
        <taxon>Dikarya</taxon>
        <taxon>Basidiomycota</taxon>
        <taxon>Agaricomycotina</taxon>
        <taxon>Agaricomycetes</taxon>
        <taxon>Agaricomycetidae</taxon>
        <taxon>Atheliales</taxon>
        <taxon>Atheliaceae</taxon>
        <taxon>Piloderma</taxon>
    </lineage>
</organism>
<dbReference type="Proteomes" id="UP000054166">
    <property type="component" value="Unassembled WGS sequence"/>
</dbReference>
<reference evidence="1 2" key="1">
    <citation type="submission" date="2014-04" db="EMBL/GenBank/DDBJ databases">
        <authorList>
            <consortium name="DOE Joint Genome Institute"/>
            <person name="Kuo A."/>
            <person name="Tarkka M."/>
            <person name="Buscot F."/>
            <person name="Kohler A."/>
            <person name="Nagy L.G."/>
            <person name="Floudas D."/>
            <person name="Copeland A."/>
            <person name="Barry K.W."/>
            <person name="Cichocki N."/>
            <person name="Veneault-Fourrey C."/>
            <person name="LaButti K."/>
            <person name="Lindquist E.A."/>
            <person name="Lipzen A."/>
            <person name="Lundell T."/>
            <person name="Morin E."/>
            <person name="Murat C."/>
            <person name="Sun H."/>
            <person name="Tunlid A."/>
            <person name="Henrissat B."/>
            <person name="Grigoriev I.V."/>
            <person name="Hibbett D.S."/>
            <person name="Martin F."/>
            <person name="Nordberg H.P."/>
            <person name="Cantor M.N."/>
            <person name="Hua S.X."/>
        </authorList>
    </citation>
    <scope>NUCLEOTIDE SEQUENCE [LARGE SCALE GENOMIC DNA]</scope>
    <source>
        <strain evidence="1 2">F 1598</strain>
    </source>
</reference>
<dbReference type="AlphaFoldDB" id="A0A0C3FW28"/>
<evidence type="ECO:0000313" key="2">
    <source>
        <dbReference type="Proteomes" id="UP000054166"/>
    </source>
</evidence>
<dbReference type="HOGENOM" id="CLU_2868468_0_0_1"/>
<reference evidence="2" key="2">
    <citation type="submission" date="2015-01" db="EMBL/GenBank/DDBJ databases">
        <title>Evolutionary Origins and Diversification of the Mycorrhizal Mutualists.</title>
        <authorList>
            <consortium name="DOE Joint Genome Institute"/>
            <consortium name="Mycorrhizal Genomics Consortium"/>
            <person name="Kohler A."/>
            <person name="Kuo A."/>
            <person name="Nagy L.G."/>
            <person name="Floudas D."/>
            <person name="Copeland A."/>
            <person name="Barry K.W."/>
            <person name="Cichocki N."/>
            <person name="Veneault-Fourrey C."/>
            <person name="LaButti K."/>
            <person name="Lindquist E.A."/>
            <person name="Lipzen A."/>
            <person name="Lundell T."/>
            <person name="Morin E."/>
            <person name="Murat C."/>
            <person name="Riley R."/>
            <person name="Ohm R."/>
            <person name="Sun H."/>
            <person name="Tunlid A."/>
            <person name="Henrissat B."/>
            <person name="Grigoriev I.V."/>
            <person name="Hibbett D.S."/>
            <person name="Martin F."/>
        </authorList>
    </citation>
    <scope>NUCLEOTIDE SEQUENCE [LARGE SCALE GENOMIC DNA]</scope>
    <source>
        <strain evidence="2">F 1598</strain>
    </source>
</reference>
<protein>
    <submittedName>
        <fullName evidence="1">Uncharacterized protein</fullName>
    </submittedName>
</protein>
<gene>
    <name evidence="1" type="ORF">PILCRDRAFT_819379</name>
</gene>
<dbReference type="EMBL" id="KN832990">
    <property type="protein sequence ID" value="KIM83734.1"/>
    <property type="molecule type" value="Genomic_DNA"/>
</dbReference>
<accession>A0A0C3FW28</accession>
<proteinExistence type="predicted"/>
<name>A0A0C3FW28_PILCF</name>
<keyword evidence="2" id="KW-1185">Reference proteome</keyword>
<evidence type="ECO:0000313" key="1">
    <source>
        <dbReference type="EMBL" id="KIM83734.1"/>
    </source>
</evidence>
<sequence length="64" mass="7127">MNSQLSRWMVPCMSARKRPEEDGASIDVSDVFLNIYRGFARSCASLTSTGSKKEICLNAFLPHC</sequence>
<dbReference type="InParanoid" id="A0A0C3FW28"/>